<organism evidence="2 3">
    <name type="scientific">Choanephora cucurbitarum</name>
    <dbReference type="NCBI Taxonomy" id="101091"/>
    <lineage>
        <taxon>Eukaryota</taxon>
        <taxon>Fungi</taxon>
        <taxon>Fungi incertae sedis</taxon>
        <taxon>Mucoromycota</taxon>
        <taxon>Mucoromycotina</taxon>
        <taxon>Mucoromycetes</taxon>
        <taxon>Mucorales</taxon>
        <taxon>Mucorineae</taxon>
        <taxon>Choanephoraceae</taxon>
        <taxon>Choanephoroideae</taxon>
        <taxon>Choanephora</taxon>
    </lineage>
</organism>
<dbReference type="InterPro" id="IPR036047">
    <property type="entry name" value="F-box-like_dom_sf"/>
</dbReference>
<dbReference type="Gene3D" id="3.80.10.10">
    <property type="entry name" value="Ribonuclease Inhibitor"/>
    <property type="match status" value="1"/>
</dbReference>
<reference evidence="2" key="1">
    <citation type="submission" date="2016-03" db="EMBL/GenBank/DDBJ databases">
        <title>Choanephora cucurbitarum.</title>
        <authorList>
            <person name="Min B."/>
            <person name="Park H."/>
            <person name="Park J.-H."/>
            <person name="Shin H.-D."/>
            <person name="Choi I.-G."/>
        </authorList>
    </citation>
    <scope>NUCLEOTIDE SEQUENCE [LARGE SCALE GENOMIC DNA]</scope>
    <source>
        <strain evidence="2">KUS-F28377</strain>
    </source>
</reference>
<gene>
    <name evidence="2" type="ORF">A0J61_10117</name>
</gene>
<feature type="domain" description="F-box" evidence="1">
    <location>
        <begin position="1"/>
        <end position="45"/>
    </location>
</feature>
<dbReference type="InterPro" id="IPR032675">
    <property type="entry name" value="LRR_dom_sf"/>
</dbReference>
<dbReference type="PROSITE" id="PS50181">
    <property type="entry name" value="FBOX"/>
    <property type="match status" value="1"/>
</dbReference>
<dbReference type="InterPro" id="IPR001810">
    <property type="entry name" value="F-box_dom"/>
</dbReference>
<sequence>MLKEHLPFEIQWKILDYLETESKIQYSLVSKHWREAARYVLFRSICLESVEEEDAFIDLLIESPSLGESTKSLMLKSNSSMERDQQYSALIRLTPNLRFLQIDCDAGPFYQVALLEIQRGHWKYLHHIKDISNTTSISSMGANDIANSSLGYHALLSATKDRLSDVVLDLSSVSHSPTEIHCFQYPLYITRQTRFRSVKHLTFVSSHKTAIKSLDDALALFPNATDVILRHVELESHEDKLAEIEPNTVVEGLFITISALPKESLNYISCKFPNVKQLVLRAVENLESLTDFMRYAYSVKRLNMQLWRQEGLMVLLDAIVPLQWQGKMEIKFNPKILGLQYNRSEARHSKLYVRNHIGSFDFARASLIAYLNQLDELDTYSIDPEHIQLLSHCTQLKTLRICHNNVSVSEIPVLPITCFISSGGSNNMSFLEHLSASAPNLRDAMIEFNSSNITEICMPSTSFHSLCINFIEPLPTDLLDVHLIRSGEETYYQSLENQLCEIGPSEYRHEGSSISKVRIEIMCKDIKYLELRWQPNDFKYQCILHEF</sequence>
<dbReference type="AlphaFoldDB" id="A0A1C7N3C5"/>
<dbReference type="Gene3D" id="1.20.1280.50">
    <property type="match status" value="1"/>
</dbReference>
<dbReference type="OrthoDB" id="2299019at2759"/>
<comment type="caution">
    <text evidence="2">The sequence shown here is derived from an EMBL/GenBank/DDBJ whole genome shotgun (WGS) entry which is preliminary data.</text>
</comment>
<dbReference type="Proteomes" id="UP000093000">
    <property type="component" value="Unassembled WGS sequence"/>
</dbReference>
<dbReference type="Pfam" id="PF12937">
    <property type="entry name" value="F-box-like"/>
    <property type="match status" value="1"/>
</dbReference>
<dbReference type="EMBL" id="LUGH01001041">
    <property type="protein sequence ID" value="OBZ81834.1"/>
    <property type="molecule type" value="Genomic_DNA"/>
</dbReference>
<evidence type="ECO:0000259" key="1">
    <source>
        <dbReference type="PROSITE" id="PS50181"/>
    </source>
</evidence>
<proteinExistence type="predicted"/>
<protein>
    <recommendedName>
        <fullName evidence="1">F-box domain-containing protein</fullName>
    </recommendedName>
</protein>
<dbReference type="SUPFAM" id="SSF81383">
    <property type="entry name" value="F-box domain"/>
    <property type="match status" value="1"/>
</dbReference>
<evidence type="ECO:0000313" key="2">
    <source>
        <dbReference type="EMBL" id="OBZ81834.1"/>
    </source>
</evidence>
<evidence type="ECO:0000313" key="3">
    <source>
        <dbReference type="Proteomes" id="UP000093000"/>
    </source>
</evidence>
<keyword evidence="3" id="KW-1185">Reference proteome</keyword>
<name>A0A1C7N3C5_9FUNG</name>
<dbReference type="InParanoid" id="A0A1C7N3C5"/>
<accession>A0A1C7N3C5</accession>